<dbReference type="AlphaFoldDB" id="A0A841R9Y1"/>
<dbReference type="EMBL" id="JACHGJ010000010">
    <property type="protein sequence ID" value="MBB6482174.1"/>
    <property type="molecule type" value="Genomic_DNA"/>
</dbReference>
<proteinExistence type="predicted"/>
<evidence type="ECO:0000313" key="1">
    <source>
        <dbReference type="EMBL" id="MBB6482174.1"/>
    </source>
</evidence>
<dbReference type="RefSeq" id="WP_184748408.1">
    <property type="nucleotide sequence ID" value="NZ_JACHGJ010000010.1"/>
</dbReference>
<evidence type="ECO:0000313" key="2">
    <source>
        <dbReference type="Proteomes" id="UP000587760"/>
    </source>
</evidence>
<reference evidence="1 2" key="1">
    <citation type="submission" date="2020-08" db="EMBL/GenBank/DDBJ databases">
        <title>Genomic Encyclopedia of Type Strains, Phase IV (KMG-IV): sequencing the most valuable type-strain genomes for metagenomic binning, comparative biology and taxonomic classification.</title>
        <authorList>
            <person name="Goeker M."/>
        </authorList>
    </citation>
    <scope>NUCLEOTIDE SEQUENCE [LARGE SCALE GENOMIC DNA]</scope>
    <source>
        <strain evidence="1 2">DSM 2461</strain>
    </source>
</reference>
<accession>A0A841R9Y1</accession>
<keyword evidence="2" id="KW-1185">Reference proteome</keyword>
<organism evidence="1 2">
    <name type="scientific">Spirochaeta isovalerica</name>
    <dbReference type="NCBI Taxonomy" id="150"/>
    <lineage>
        <taxon>Bacteria</taxon>
        <taxon>Pseudomonadati</taxon>
        <taxon>Spirochaetota</taxon>
        <taxon>Spirochaetia</taxon>
        <taxon>Spirochaetales</taxon>
        <taxon>Spirochaetaceae</taxon>
        <taxon>Spirochaeta</taxon>
    </lineage>
</organism>
<dbReference type="Proteomes" id="UP000587760">
    <property type="component" value="Unassembled WGS sequence"/>
</dbReference>
<name>A0A841R9Y1_9SPIO</name>
<gene>
    <name evidence="1" type="ORF">HNR50_003863</name>
</gene>
<comment type="caution">
    <text evidence="1">The sequence shown here is derived from an EMBL/GenBank/DDBJ whole genome shotgun (WGS) entry which is preliminary data.</text>
</comment>
<protein>
    <submittedName>
        <fullName evidence="1">Uncharacterized protein</fullName>
    </submittedName>
</protein>
<sequence>MNYDKHLYMVLYPSNFLIASQLSPEELGKHYLTGSKQNYDSGMIFAEIDNSYRHDYLDIEWGLDQLVPHDDGTPKATKFIAAYRVLEHIDLDSIKKLYLSSAAGHILPIESEEFVKPEKTSRFKIFAGITPLRMMSVSTLDFEEYGQHMINERKHKGAPVLFYAQLEFNSRQFRIEYDENPLIPSPIPGIHPAILRSKIDEIKAKPEKTTKGLKIEANVHRFPPQLFRHGFMFFSAEKSLYFPMPSRDEIEDNFFNYFRSM</sequence>